<gene>
    <name evidence="4" type="ORF">KK083_12845</name>
</gene>
<dbReference type="InterPro" id="IPR001173">
    <property type="entry name" value="Glyco_trans_2-like"/>
</dbReference>
<evidence type="ECO:0000259" key="3">
    <source>
        <dbReference type="Pfam" id="PF00535"/>
    </source>
</evidence>
<keyword evidence="2" id="KW-0472">Membrane</keyword>
<organism evidence="4 5">
    <name type="scientific">Chryseosolibacter histidini</name>
    <dbReference type="NCBI Taxonomy" id="2782349"/>
    <lineage>
        <taxon>Bacteria</taxon>
        <taxon>Pseudomonadati</taxon>
        <taxon>Bacteroidota</taxon>
        <taxon>Cytophagia</taxon>
        <taxon>Cytophagales</taxon>
        <taxon>Chryseotaleaceae</taxon>
        <taxon>Chryseosolibacter</taxon>
    </lineage>
</organism>
<dbReference type="Gene3D" id="3.90.550.10">
    <property type="entry name" value="Spore Coat Polysaccharide Biosynthesis Protein SpsA, Chain A"/>
    <property type="match status" value="1"/>
</dbReference>
<accession>A0AAP2DMC8</accession>
<dbReference type="PANTHER" id="PTHR43630:SF2">
    <property type="entry name" value="GLYCOSYLTRANSFERASE"/>
    <property type="match status" value="1"/>
</dbReference>
<dbReference type="Proteomes" id="UP001319200">
    <property type="component" value="Unassembled WGS sequence"/>
</dbReference>
<feature type="transmembrane region" description="Helical" evidence="2">
    <location>
        <begin position="223"/>
        <end position="240"/>
    </location>
</feature>
<dbReference type="SUPFAM" id="SSF53448">
    <property type="entry name" value="Nucleotide-diphospho-sugar transferases"/>
    <property type="match status" value="1"/>
</dbReference>
<keyword evidence="2" id="KW-1133">Transmembrane helix</keyword>
<dbReference type="PANTHER" id="PTHR43630">
    <property type="entry name" value="POLY-BETA-1,6-N-ACETYL-D-GLUCOSAMINE SYNTHASE"/>
    <property type="match status" value="1"/>
</dbReference>
<proteinExistence type="inferred from homology"/>
<comment type="caution">
    <text evidence="4">The sequence shown here is derived from an EMBL/GenBank/DDBJ whole genome shotgun (WGS) entry which is preliminary data.</text>
</comment>
<evidence type="ECO:0000256" key="1">
    <source>
        <dbReference type="ARBA" id="ARBA00038494"/>
    </source>
</evidence>
<feature type="transmembrane region" description="Helical" evidence="2">
    <location>
        <begin position="198"/>
        <end position="217"/>
    </location>
</feature>
<feature type="domain" description="Glycosyltransferase 2-like" evidence="3">
    <location>
        <begin position="5"/>
        <end position="141"/>
    </location>
</feature>
<dbReference type="AlphaFoldDB" id="A0AAP2DMC8"/>
<comment type="similarity">
    <text evidence="1">Belongs to the glycosyltransferase 2 family. WaaE/KdtX subfamily.</text>
</comment>
<sequence>MMKISVVIITFNEEQNIRQCLESVQAVADEIVVVDSFSTDKTEAICREFNIRFIQNPFKGHIEQKNFAASQAVHDHVLSLDADERLSDTLRDNILDIKKNGKADGYAFNRLNNYCGTFIYHGAWYPDRKLRLWDKRKGQWGGVNPHDQVIMKPGASTLFVKGNLLHYTYRSPAEHIQQMNKFSDIAAREAFRKGKRTYTVLHLVLYPVFTFFKSYFLKLGFLDGYYGYVVATHAAYYRFLKYFKLRSLWTQAQSSKG</sequence>
<name>A0AAP2DMC8_9BACT</name>
<keyword evidence="5" id="KW-1185">Reference proteome</keyword>
<evidence type="ECO:0000256" key="2">
    <source>
        <dbReference type="SAM" id="Phobius"/>
    </source>
</evidence>
<evidence type="ECO:0000313" key="4">
    <source>
        <dbReference type="EMBL" id="MBT1697772.1"/>
    </source>
</evidence>
<keyword evidence="2" id="KW-0812">Transmembrane</keyword>
<dbReference type="CDD" id="cd02511">
    <property type="entry name" value="Beta4Glucosyltransferase"/>
    <property type="match status" value="1"/>
</dbReference>
<dbReference type="InterPro" id="IPR029044">
    <property type="entry name" value="Nucleotide-diphossugar_trans"/>
</dbReference>
<evidence type="ECO:0000313" key="5">
    <source>
        <dbReference type="Proteomes" id="UP001319200"/>
    </source>
</evidence>
<reference evidence="4 5" key="1">
    <citation type="submission" date="2021-05" db="EMBL/GenBank/DDBJ databases">
        <title>A Polyphasic approach of four new species of the genus Ohtaekwangia: Ohtaekwangia histidinii sp. nov., Ohtaekwangia cretensis sp. nov., Ohtaekwangia indiensis sp. nov., Ohtaekwangia reichenbachii sp. nov. from diverse environment.</title>
        <authorList>
            <person name="Octaviana S."/>
        </authorList>
    </citation>
    <scope>NUCLEOTIDE SEQUENCE [LARGE SCALE GENOMIC DNA]</scope>
    <source>
        <strain evidence="4 5">PWU4</strain>
    </source>
</reference>
<protein>
    <submittedName>
        <fullName evidence="4">Glycosyltransferase family 2 protein</fullName>
    </submittedName>
</protein>
<dbReference type="Pfam" id="PF00535">
    <property type="entry name" value="Glycos_transf_2"/>
    <property type="match status" value="1"/>
</dbReference>
<dbReference type="EMBL" id="JAHESF010000011">
    <property type="protein sequence ID" value="MBT1697772.1"/>
    <property type="molecule type" value="Genomic_DNA"/>
</dbReference>